<evidence type="ECO:0000313" key="1">
    <source>
        <dbReference type="EMBL" id="PPK63330.1"/>
    </source>
</evidence>
<organism evidence="1 2">
    <name type="scientific">Actinokineospora auranticolor</name>
    <dbReference type="NCBI Taxonomy" id="155976"/>
    <lineage>
        <taxon>Bacteria</taxon>
        <taxon>Bacillati</taxon>
        <taxon>Actinomycetota</taxon>
        <taxon>Actinomycetes</taxon>
        <taxon>Pseudonocardiales</taxon>
        <taxon>Pseudonocardiaceae</taxon>
        <taxon>Actinokineospora</taxon>
    </lineage>
</organism>
<dbReference type="AlphaFoldDB" id="A0A2S6GDP8"/>
<sequence>MTIARFDAAAWLPQPTSPETHQAGWQLVSHWLDAQQRRTGAPAVLFTDELRIGSDGLLDTFTHGTTHFSLRSAGPPTPGPVLAYRPTFKALRAAQRMATSAICVWELGDAPIRGWAGQVGAIDLTTGLPTPADQAVQEHLDHLVFAGNNGYADKPGLRDARRILTELHDLGLPTDTIPSSLAAHTDLSTEAIQRIAALLTSLPAPPLQPYQADLDQL</sequence>
<comment type="caution">
    <text evidence="1">The sequence shown here is derived from an EMBL/GenBank/DDBJ whole genome shotgun (WGS) entry which is preliminary data.</text>
</comment>
<proteinExistence type="predicted"/>
<reference evidence="1 2" key="1">
    <citation type="submission" date="2018-02" db="EMBL/GenBank/DDBJ databases">
        <title>Genomic Encyclopedia of Archaeal and Bacterial Type Strains, Phase II (KMG-II): from individual species to whole genera.</title>
        <authorList>
            <person name="Goeker M."/>
        </authorList>
    </citation>
    <scope>NUCLEOTIDE SEQUENCE [LARGE SCALE GENOMIC DNA]</scope>
    <source>
        <strain evidence="1 2">YU 961-1</strain>
    </source>
</reference>
<dbReference type="EMBL" id="PTIX01000029">
    <property type="protein sequence ID" value="PPK63330.1"/>
    <property type="molecule type" value="Genomic_DNA"/>
</dbReference>
<dbReference type="OrthoDB" id="4548404at2"/>
<dbReference type="Proteomes" id="UP000239203">
    <property type="component" value="Unassembled WGS sequence"/>
</dbReference>
<name>A0A2S6GDP8_9PSEU</name>
<evidence type="ECO:0000313" key="2">
    <source>
        <dbReference type="Proteomes" id="UP000239203"/>
    </source>
</evidence>
<accession>A0A2S6GDP8</accession>
<gene>
    <name evidence="1" type="ORF">CLV40_12943</name>
</gene>
<keyword evidence="2" id="KW-1185">Reference proteome</keyword>
<protein>
    <submittedName>
        <fullName evidence="1">Uncharacterized protein</fullName>
    </submittedName>
</protein>
<dbReference type="RefSeq" id="WP_104482815.1">
    <property type="nucleotide sequence ID" value="NZ_CP154825.1"/>
</dbReference>